<keyword evidence="2" id="KW-1185">Reference proteome</keyword>
<reference evidence="1" key="1">
    <citation type="submission" date="2013-05" db="EMBL/GenBank/DDBJ databases">
        <authorList>
            <person name="Yim A.K.Y."/>
            <person name="Chan T.F."/>
            <person name="Ji K.M."/>
            <person name="Liu X.Y."/>
            <person name="Zhou J.W."/>
            <person name="Li R.Q."/>
            <person name="Yang K.Y."/>
            <person name="Li J."/>
            <person name="Li M."/>
            <person name="Law P.T.W."/>
            <person name="Wu Y.L."/>
            <person name="Cai Z.L."/>
            <person name="Qin H."/>
            <person name="Bao Y."/>
            <person name="Leung R.K.K."/>
            <person name="Ng P.K.S."/>
            <person name="Zou J."/>
            <person name="Zhong X.J."/>
            <person name="Ran P.X."/>
            <person name="Zhong N.S."/>
            <person name="Liu Z.G."/>
            <person name="Tsui S.K.W."/>
        </authorList>
    </citation>
    <scope>NUCLEOTIDE SEQUENCE</scope>
    <source>
        <strain evidence="1">Derf</strain>
        <tissue evidence="1">Whole organism</tissue>
    </source>
</reference>
<proteinExistence type="predicted"/>
<dbReference type="Proteomes" id="UP000790347">
    <property type="component" value="Unassembled WGS sequence"/>
</dbReference>
<dbReference type="AlphaFoldDB" id="A0A922I2S7"/>
<evidence type="ECO:0000313" key="2">
    <source>
        <dbReference type="Proteomes" id="UP000790347"/>
    </source>
</evidence>
<reference evidence="1" key="2">
    <citation type="journal article" date="2022" name="Res Sq">
        <title>Comparative Genomics Reveals Insights into the Divergent Evolution of Astigmatic Mites and Household Pest Adaptations.</title>
        <authorList>
            <person name="Xiong Q."/>
            <person name="Wan A.T.-Y."/>
            <person name="Liu X.-Y."/>
            <person name="Fung C.S.-H."/>
            <person name="Xiao X."/>
            <person name="Malainual N."/>
            <person name="Hou J."/>
            <person name="Wang L."/>
            <person name="Wang M."/>
            <person name="Yang K."/>
            <person name="Cui Y."/>
            <person name="Leung E."/>
            <person name="Nong W."/>
            <person name="Shin S.-K."/>
            <person name="Au S."/>
            <person name="Jeong K.Y."/>
            <person name="Chew F.T."/>
            <person name="Hui J."/>
            <person name="Leung T.F."/>
            <person name="Tungtrongchitr A."/>
            <person name="Zhong N."/>
            <person name="Liu Z."/>
            <person name="Tsui S."/>
        </authorList>
    </citation>
    <scope>NUCLEOTIDE SEQUENCE</scope>
    <source>
        <strain evidence="1">Derf</strain>
        <tissue evidence="1">Whole organism</tissue>
    </source>
</reference>
<protein>
    <submittedName>
        <fullName evidence="1">Uncharacterized protein</fullName>
    </submittedName>
</protein>
<name>A0A922I2S7_DERFA</name>
<comment type="caution">
    <text evidence="1">The sequence shown here is derived from an EMBL/GenBank/DDBJ whole genome shotgun (WGS) entry which is preliminary data.</text>
</comment>
<sequence>MKFEFFFIWEIITVYLSMKDSTRITINIRRITLNRYHIPKDSKNTQISSINHVFENYEYGIFSSYQLPFL</sequence>
<evidence type="ECO:0000313" key="1">
    <source>
        <dbReference type="EMBL" id="KAH9516991.1"/>
    </source>
</evidence>
<organism evidence="1 2">
    <name type="scientific">Dermatophagoides farinae</name>
    <name type="common">American house dust mite</name>
    <dbReference type="NCBI Taxonomy" id="6954"/>
    <lineage>
        <taxon>Eukaryota</taxon>
        <taxon>Metazoa</taxon>
        <taxon>Ecdysozoa</taxon>
        <taxon>Arthropoda</taxon>
        <taxon>Chelicerata</taxon>
        <taxon>Arachnida</taxon>
        <taxon>Acari</taxon>
        <taxon>Acariformes</taxon>
        <taxon>Sarcoptiformes</taxon>
        <taxon>Astigmata</taxon>
        <taxon>Psoroptidia</taxon>
        <taxon>Analgoidea</taxon>
        <taxon>Pyroglyphidae</taxon>
        <taxon>Dermatophagoidinae</taxon>
        <taxon>Dermatophagoides</taxon>
    </lineage>
</organism>
<accession>A0A922I2S7</accession>
<dbReference type="EMBL" id="ASGP02000003">
    <property type="protein sequence ID" value="KAH9516991.1"/>
    <property type="molecule type" value="Genomic_DNA"/>
</dbReference>
<gene>
    <name evidence="1" type="ORF">DERF_007693</name>
</gene>